<proteinExistence type="predicted"/>
<sequence>MSKSWNFPNIMNIWLNRNAKVEAERLKLYLAEFPRKDRSDEHQSSIFWPLNVSN</sequence>
<dbReference type="EMBL" id="CADCVN010000054">
    <property type="protein sequence ID" value="CAA9467552.1"/>
    <property type="molecule type" value="Genomic_DNA"/>
</dbReference>
<name>A0A6J4RAL9_9BACT</name>
<gene>
    <name evidence="1" type="ORF">AVDCRST_MAG96-142</name>
</gene>
<protein>
    <submittedName>
        <fullName evidence="1">Uncharacterized protein</fullName>
    </submittedName>
</protein>
<organism evidence="1">
    <name type="scientific">uncultured Segetibacter sp</name>
    <dbReference type="NCBI Taxonomy" id="481133"/>
    <lineage>
        <taxon>Bacteria</taxon>
        <taxon>Pseudomonadati</taxon>
        <taxon>Bacteroidota</taxon>
        <taxon>Chitinophagia</taxon>
        <taxon>Chitinophagales</taxon>
        <taxon>Chitinophagaceae</taxon>
        <taxon>Segetibacter</taxon>
        <taxon>environmental samples</taxon>
    </lineage>
</organism>
<feature type="non-terminal residue" evidence="1">
    <location>
        <position position="54"/>
    </location>
</feature>
<evidence type="ECO:0000313" key="1">
    <source>
        <dbReference type="EMBL" id="CAA9467552.1"/>
    </source>
</evidence>
<reference evidence="1" key="1">
    <citation type="submission" date="2020-02" db="EMBL/GenBank/DDBJ databases">
        <authorList>
            <person name="Meier V. D."/>
        </authorList>
    </citation>
    <scope>NUCLEOTIDE SEQUENCE</scope>
    <source>
        <strain evidence="1">AVDCRST_MAG96</strain>
    </source>
</reference>
<dbReference type="AlphaFoldDB" id="A0A6J4RAL9"/>
<accession>A0A6J4RAL9</accession>